<keyword evidence="9" id="KW-0677">Repeat</keyword>
<proteinExistence type="predicted"/>
<evidence type="ECO:0000256" key="9">
    <source>
        <dbReference type="ARBA" id="ARBA00022737"/>
    </source>
</evidence>
<dbReference type="RefSeq" id="WP_068225943.1">
    <property type="nucleotide sequence ID" value="NZ_CP014623.1"/>
</dbReference>
<dbReference type="InterPro" id="IPR017938">
    <property type="entry name" value="Riboflavin_synthase-like_b-brl"/>
</dbReference>
<gene>
    <name evidence="11" type="ORF">AYR53_02895</name>
</gene>
<organism evidence="11 12">
    <name type="scientific">Loigolactobacillus backii</name>
    <dbReference type="NCBI Taxonomy" id="375175"/>
    <lineage>
        <taxon>Bacteria</taxon>
        <taxon>Bacillati</taxon>
        <taxon>Bacillota</taxon>
        <taxon>Bacilli</taxon>
        <taxon>Lactobacillales</taxon>
        <taxon>Lactobacillaceae</taxon>
        <taxon>Loigolactobacillus</taxon>
    </lineage>
</organism>
<dbReference type="InterPro" id="IPR001783">
    <property type="entry name" value="Lumazine-bd"/>
</dbReference>
<dbReference type="GO" id="GO:0009231">
    <property type="term" value="P:riboflavin biosynthetic process"/>
    <property type="evidence" value="ECO:0007669"/>
    <property type="project" value="UniProtKB-KW"/>
</dbReference>
<evidence type="ECO:0000256" key="8">
    <source>
        <dbReference type="ARBA" id="ARBA00022679"/>
    </source>
</evidence>
<evidence type="ECO:0000256" key="7">
    <source>
        <dbReference type="ARBA" id="ARBA00022619"/>
    </source>
</evidence>
<dbReference type="PROSITE" id="PS51177">
    <property type="entry name" value="LUMAZINE_BIND"/>
    <property type="match status" value="2"/>
</dbReference>
<dbReference type="GO" id="GO:0004746">
    <property type="term" value="F:riboflavin synthase activity"/>
    <property type="evidence" value="ECO:0007669"/>
    <property type="project" value="UniProtKB-UniRule"/>
</dbReference>
<accession>A0A192GZ48</accession>
<comment type="catalytic activity">
    <reaction evidence="1">
        <text>2 6,7-dimethyl-8-(1-D-ribityl)lumazine + H(+) = 5-amino-6-(D-ribitylamino)uracil + riboflavin</text>
        <dbReference type="Rhea" id="RHEA:20772"/>
        <dbReference type="ChEBI" id="CHEBI:15378"/>
        <dbReference type="ChEBI" id="CHEBI:15934"/>
        <dbReference type="ChEBI" id="CHEBI:57986"/>
        <dbReference type="ChEBI" id="CHEBI:58201"/>
        <dbReference type="EC" id="2.5.1.9"/>
    </reaction>
</comment>
<dbReference type="EC" id="2.5.1.9" evidence="5 10"/>
<dbReference type="SUPFAM" id="SSF63380">
    <property type="entry name" value="Riboflavin synthase domain-like"/>
    <property type="match status" value="2"/>
</dbReference>
<evidence type="ECO:0000256" key="5">
    <source>
        <dbReference type="ARBA" id="ARBA00012827"/>
    </source>
</evidence>
<dbReference type="PANTHER" id="PTHR21098">
    <property type="entry name" value="RIBOFLAVIN SYNTHASE ALPHA CHAIN"/>
    <property type="match status" value="1"/>
</dbReference>
<dbReference type="EMBL" id="CP014873">
    <property type="protein sequence ID" value="ANK61804.1"/>
    <property type="molecule type" value="Genomic_DNA"/>
</dbReference>
<dbReference type="CDD" id="cd00402">
    <property type="entry name" value="Riboflavin_synthase_like"/>
    <property type="match status" value="1"/>
</dbReference>
<keyword evidence="7" id="KW-0686">Riboflavin biosynthesis</keyword>
<dbReference type="STRING" id="375175.AYR53_02895"/>
<sequence>MFTGIIEDIGRIYQVRRQRETIKLGITVTNLDLATTQIGASIAVNGVCLTIVSRQGQRFVADVMPETFRVTNLAKLIINDQVNLERALPVNGRFEGHIVLGHVDQTTTIVQRQQDQSAIVVTFKTPAALIQQIVTKGSIAIDGISLTIVEANRQTFKIGLIPHSQQEATLAAKKVGNLVNLETDILGKYVMQHLKSTAKGHLVGTL</sequence>
<dbReference type="NCBIfam" id="TIGR00187">
    <property type="entry name" value="ribE"/>
    <property type="match status" value="1"/>
</dbReference>
<evidence type="ECO:0000256" key="6">
    <source>
        <dbReference type="ARBA" id="ARBA00013950"/>
    </source>
</evidence>
<protein>
    <recommendedName>
        <fullName evidence="6 10">Riboflavin synthase</fullName>
        <ecNumber evidence="5 10">2.5.1.9</ecNumber>
    </recommendedName>
</protein>
<dbReference type="InterPro" id="IPR026017">
    <property type="entry name" value="Lumazine-bd_dom"/>
</dbReference>
<dbReference type="Gene3D" id="2.40.30.20">
    <property type="match status" value="2"/>
</dbReference>
<evidence type="ECO:0000256" key="1">
    <source>
        <dbReference type="ARBA" id="ARBA00000968"/>
    </source>
</evidence>
<evidence type="ECO:0000256" key="4">
    <source>
        <dbReference type="ARBA" id="ARBA00011233"/>
    </source>
</evidence>
<comment type="subunit">
    <text evidence="4">Homotrimer.</text>
</comment>
<dbReference type="Proteomes" id="UP000078582">
    <property type="component" value="Chromosome"/>
</dbReference>
<dbReference type="GeneID" id="42981185"/>
<name>A0A192GZ48_9LACO</name>
<dbReference type="AlphaFoldDB" id="A0A192GZ48"/>
<evidence type="ECO:0000256" key="3">
    <source>
        <dbReference type="ARBA" id="ARBA00004887"/>
    </source>
</evidence>
<dbReference type="PIRSF" id="PIRSF000498">
    <property type="entry name" value="Riboflavin_syn_A"/>
    <property type="match status" value="1"/>
</dbReference>
<evidence type="ECO:0000313" key="11">
    <source>
        <dbReference type="EMBL" id="ANK61804.1"/>
    </source>
</evidence>
<dbReference type="FunFam" id="2.40.30.20:FF:000004">
    <property type="entry name" value="Riboflavin synthase, alpha subunit"/>
    <property type="match status" value="1"/>
</dbReference>
<dbReference type="InterPro" id="IPR023366">
    <property type="entry name" value="ATP_synth_asu-like_sf"/>
</dbReference>
<dbReference type="OrthoDB" id="9788537at2"/>
<dbReference type="PANTHER" id="PTHR21098:SF0">
    <property type="entry name" value="RIBOFLAVIN SYNTHASE"/>
    <property type="match status" value="1"/>
</dbReference>
<evidence type="ECO:0000313" key="12">
    <source>
        <dbReference type="Proteomes" id="UP000078582"/>
    </source>
</evidence>
<comment type="function">
    <text evidence="2">Catalyzes the dismutation of two molecules of 6,7-dimethyl-8-ribityllumazine, resulting in the formation of riboflavin and 5-amino-6-(D-ribitylamino)uracil.</text>
</comment>
<reference evidence="11 12" key="1">
    <citation type="submission" date="2016-03" db="EMBL/GenBank/DDBJ databases">
        <title>Pediococcus and Lactobacillus from brewery environment - whole genome sequencing and assembly.</title>
        <authorList>
            <person name="Behr J."/>
            <person name="Geissler A.J."/>
            <person name="Vogel R.F."/>
        </authorList>
    </citation>
    <scope>NUCLEOTIDE SEQUENCE [LARGE SCALE GENOMIC DNA]</scope>
    <source>
        <strain evidence="11 12">TMW 1.1989</strain>
    </source>
</reference>
<evidence type="ECO:0000256" key="10">
    <source>
        <dbReference type="NCBIfam" id="TIGR00187"/>
    </source>
</evidence>
<keyword evidence="8" id="KW-0808">Transferase</keyword>
<comment type="pathway">
    <text evidence="3">Cofactor biosynthesis; riboflavin biosynthesis; riboflavin from 2-hydroxy-3-oxobutyl phosphate and 5-amino-6-(D-ribitylamino)uracil: step 2/2.</text>
</comment>
<dbReference type="KEGG" id="lbt:AYR52_10430"/>
<dbReference type="FunFam" id="2.40.30.20:FF:000003">
    <property type="entry name" value="Riboflavin synthase, alpha subunit"/>
    <property type="match status" value="1"/>
</dbReference>
<dbReference type="NCBIfam" id="NF006767">
    <property type="entry name" value="PRK09289.1"/>
    <property type="match status" value="1"/>
</dbReference>
<evidence type="ECO:0000256" key="2">
    <source>
        <dbReference type="ARBA" id="ARBA00002803"/>
    </source>
</evidence>
<keyword evidence="12" id="KW-1185">Reference proteome</keyword>
<dbReference type="Pfam" id="PF00677">
    <property type="entry name" value="Lum_binding"/>
    <property type="match status" value="2"/>
</dbReference>